<accession>A0A1W2AX03</accession>
<dbReference type="AlphaFoldDB" id="A0A1W2AX03"/>
<gene>
    <name evidence="1" type="ORF">SAMN04488524_1727</name>
</gene>
<evidence type="ECO:0008006" key="3">
    <source>
        <dbReference type="Google" id="ProtNLM"/>
    </source>
</evidence>
<keyword evidence="2" id="KW-1185">Reference proteome</keyword>
<dbReference type="STRING" id="151894.SAMN04488524_1727"/>
<evidence type="ECO:0000313" key="1">
    <source>
        <dbReference type="EMBL" id="SMC65213.1"/>
    </source>
</evidence>
<protein>
    <recommendedName>
        <fullName evidence="3">DUF4286 domain-containing protein</fullName>
    </recommendedName>
</protein>
<dbReference type="Pfam" id="PF14114">
    <property type="entry name" value="DUF4286"/>
    <property type="match status" value="1"/>
</dbReference>
<dbReference type="InterPro" id="IPR025563">
    <property type="entry name" value="DUF4286"/>
</dbReference>
<proteinExistence type="predicted"/>
<sequence>MLLYNVTIIIDEAVADKWLKWMQDVHIPNVMATGKFISNRLLRVLDSPNEGITYCAQYVAEHMADYLDYQENFAPALQAEINEHFENQFVAFRTLMEYIA</sequence>
<reference evidence="2" key="1">
    <citation type="submission" date="2017-04" db="EMBL/GenBank/DDBJ databases">
        <authorList>
            <person name="Varghese N."/>
            <person name="Submissions S."/>
        </authorList>
    </citation>
    <scope>NUCLEOTIDE SEQUENCE [LARGE SCALE GENOMIC DNA]</scope>
    <source>
        <strain evidence="2">DSM 12126</strain>
    </source>
</reference>
<dbReference type="OrthoDB" id="1121837at2"/>
<evidence type="ECO:0000313" key="2">
    <source>
        <dbReference type="Proteomes" id="UP000192756"/>
    </source>
</evidence>
<name>A0A1W2AX03_9SPHI</name>
<dbReference type="Proteomes" id="UP000192756">
    <property type="component" value="Unassembled WGS sequence"/>
</dbReference>
<dbReference type="EMBL" id="FWXT01000001">
    <property type="protein sequence ID" value="SMC65213.1"/>
    <property type="molecule type" value="Genomic_DNA"/>
</dbReference>
<organism evidence="1 2">
    <name type="scientific">Pedobacter africanus</name>
    <dbReference type="NCBI Taxonomy" id="151894"/>
    <lineage>
        <taxon>Bacteria</taxon>
        <taxon>Pseudomonadati</taxon>
        <taxon>Bacteroidota</taxon>
        <taxon>Sphingobacteriia</taxon>
        <taxon>Sphingobacteriales</taxon>
        <taxon>Sphingobacteriaceae</taxon>
        <taxon>Pedobacter</taxon>
    </lineage>
</organism>
<dbReference type="RefSeq" id="WP_084237928.1">
    <property type="nucleotide sequence ID" value="NZ_FWXT01000001.1"/>
</dbReference>